<dbReference type="Gene3D" id="2.60.120.260">
    <property type="entry name" value="Galactose-binding domain-like"/>
    <property type="match status" value="1"/>
</dbReference>
<dbReference type="PROSITE" id="PS50093">
    <property type="entry name" value="PKD"/>
    <property type="match status" value="1"/>
</dbReference>
<dbReference type="EMBL" id="JBHTMY010000002">
    <property type="protein sequence ID" value="MFD1315211.1"/>
    <property type="molecule type" value="Genomic_DNA"/>
</dbReference>
<reference evidence="3" key="1">
    <citation type="journal article" date="2019" name="Int. J. Syst. Evol. Microbiol.">
        <title>The Global Catalogue of Microorganisms (GCM) 10K type strain sequencing project: providing services to taxonomists for standard genome sequencing and annotation.</title>
        <authorList>
            <consortium name="The Broad Institute Genomics Platform"/>
            <consortium name="The Broad Institute Genome Sequencing Center for Infectious Disease"/>
            <person name="Wu L."/>
            <person name="Ma J."/>
        </authorList>
    </citation>
    <scope>NUCLEOTIDE SEQUENCE [LARGE SCALE GENOMIC DNA]</scope>
    <source>
        <strain evidence="3">CCUG 61485</strain>
    </source>
</reference>
<dbReference type="InterPro" id="IPR035986">
    <property type="entry name" value="PKD_dom_sf"/>
</dbReference>
<accession>A0ABW3Y1Y9</accession>
<comment type="caution">
    <text evidence="2">The sequence shown here is derived from an EMBL/GenBank/DDBJ whole genome shotgun (WGS) entry which is preliminary data.</text>
</comment>
<protein>
    <recommendedName>
        <fullName evidence="1">PKD domain-containing protein</fullName>
    </recommendedName>
</protein>
<feature type="domain" description="PKD" evidence="1">
    <location>
        <begin position="156"/>
        <end position="221"/>
    </location>
</feature>
<keyword evidence="3" id="KW-1185">Reference proteome</keyword>
<organism evidence="2 3">
    <name type="scientific">Namhaeicola litoreus</name>
    <dbReference type="NCBI Taxonomy" id="1052145"/>
    <lineage>
        <taxon>Bacteria</taxon>
        <taxon>Pseudomonadati</taxon>
        <taxon>Bacteroidota</taxon>
        <taxon>Flavobacteriia</taxon>
        <taxon>Flavobacteriales</taxon>
        <taxon>Flavobacteriaceae</taxon>
        <taxon>Namhaeicola</taxon>
    </lineage>
</organism>
<dbReference type="InterPro" id="IPR000601">
    <property type="entry name" value="PKD_dom"/>
</dbReference>
<evidence type="ECO:0000313" key="2">
    <source>
        <dbReference type="EMBL" id="MFD1315211.1"/>
    </source>
</evidence>
<evidence type="ECO:0000313" key="3">
    <source>
        <dbReference type="Proteomes" id="UP001597201"/>
    </source>
</evidence>
<dbReference type="Proteomes" id="UP001597201">
    <property type="component" value="Unassembled WGS sequence"/>
</dbReference>
<dbReference type="SUPFAM" id="SSF49299">
    <property type="entry name" value="PKD domain"/>
    <property type="match status" value="1"/>
</dbReference>
<name>A0ABW3Y1Y9_9FLAO</name>
<dbReference type="RefSeq" id="WP_377177137.1">
    <property type="nucleotide sequence ID" value="NZ_JBHTMY010000002.1"/>
</dbReference>
<proteinExistence type="predicted"/>
<evidence type="ECO:0000259" key="1">
    <source>
        <dbReference type="PROSITE" id="PS50093"/>
    </source>
</evidence>
<sequence>MKVRNFNILNWLFIMALIPAACGEEDDLKLIEPDHRVVYTSEMDFDNTVEINNSITFGDISPGVVERTWTFPEGVVDIVGSDSDITSNDDIVKAIFNVVGDHEVKLNQVFKGNVYVGTKNLNTKVIDTTIVVRVLSPISASIKAFSLNKDGSVGTELNMADNAENEITASRSVRFSFTSEGEPEVFDWTFEGGDPATIESADPVDVKYKRMGIYDVSFIASRQRPFGGDTIHFDNLIKVIPSTEPVDLEKVSDREGDIGLVFSREMDPTTLNPVNFEVSIENNGNVFSPVISKVTVDENEGNIVRIALVGEQIYNDDIIKVSYTPGSLSTLDGVQADGFTDQQLIFNKINILDTSSDYDYSFENSTASNWPYMWWGGIWGEYDLQISSAKAQHGSKSAYIEFRPNGGMIIGHTNTAGDQITFPVEAGKTYEIGLWVYVEDLGENDPAGFAPDIRFFWFPDTDWGVGGNPTFSSDFSTGKWVYSSTFVQFSASGDKTFQIRGYNEANPKRLKFYMDNLSVSLAKLRP</sequence>
<gene>
    <name evidence="2" type="ORF">ACFQ39_06240</name>
</gene>